<dbReference type="PANTHER" id="PTHR43420">
    <property type="entry name" value="ACETYLTRANSFERASE"/>
    <property type="match status" value="1"/>
</dbReference>
<dbReference type="InterPro" id="IPR050680">
    <property type="entry name" value="YpeA/RimI_acetyltransf"/>
</dbReference>
<evidence type="ECO:0000256" key="1">
    <source>
        <dbReference type="ARBA" id="ARBA00022679"/>
    </source>
</evidence>
<protein>
    <submittedName>
        <fullName evidence="4">Acetyltransferase</fullName>
    </submittedName>
</protein>
<reference evidence="5" key="1">
    <citation type="submission" date="2016-02" db="EMBL/GenBank/DDBJ databases">
        <authorList>
            <person name="Holder M.E."/>
            <person name="Ajami N.J."/>
            <person name="Petrosino J.F."/>
        </authorList>
    </citation>
    <scope>NUCLEOTIDE SEQUENCE [LARGE SCALE GENOMIC DNA]</scope>
    <source>
        <strain evidence="5">CCUG 45958</strain>
    </source>
</reference>
<dbReference type="Gene3D" id="3.40.630.30">
    <property type="match status" value="1"/>
</dbReference>
<dbReference type="EMBL" id="CP014229">
    <property type="protein sequence ID" value="AMD90011.1"/>
    <property type="molecule type" value="Genomic_DNA"/>
</dbReference>
<dbReference type="InterPro" id="IPR016181">
    <property type="entry name" value="Acyl_CoA_acyltransferase"/>
</dbReference>
<keyword evidence="1 4" id="KW-0808">Transferase</keyword>
<dbReference type="PROSITE" id="PS51186">
    <property type="entry name" value="GNAT"/>
    <property type="match status" value="1"/>
</dbReference>
<organism evidence="4 5">
    <name type="scientific">Desulfovibrio fairfieldensis</name>
    <dbReference type="NCBI Taxonomy" id="44742"/>
    <lineage>
        <taxon>Bacteria</taxon>
        <taxon>Pseudomonadati</taxon>
        <taxon>Thermodesulfobacteriota</taxon>
        <taxon>Desulfovibrionia</taxon>
        <taxon>Desulfovibrionales</taxon>
        <taxon>Desulfovibrionaceae</taxon>
        <taxon>Desulfovibrio</taxon>
    </lineage>
</organism>
<dbReference type="KEGG" id="dfi:AXF13_07710"/>
<keyword evidence="5" id="KW-1185">Reference proteome</keyword>
<evidence type="ECO:0000256" key="2">
    <source>
        <dbReference type="ARBA" id="ARBA00023315"/>
    </source>
</evidence>
<evidence type="ECO:0000313" key="4">
    <source>
        <dbReference type="EMBL" id="AMD90011.1"/>
    </source>
</evidence>
<keyword evidence="2" id="KW-0012">Acyltransferase</keyword>
<proteinExistence type="predicted"/>
<dbReference type="GO" id="GO:0016747">
    <property type="term" value="F:acyltransferase activity, transferring groups other than amino-acyl groups"/>
    <property type="evidence" value="ECO:0007669"/>
    <property type="project" value="InterPro"/>
</dbReference>
<sequence length="186" mass="20420">MLRQAVAADLDHIEEGYQEHFLHEREHGAFTVFQEGVYPTIEDAKRALLAGALFVCEEGDILAGSIIADTRQPDEYGEINWPSRAADEKVMVIHLVIVRPGMAGKGIGSSLVNYALEIAKQRSCEAVRLDTGSQNIPAVSLYRKLGFELAGTTSMKVGGLIAHDRHLFFEKRLYYNAKSSAGASAR</sequence>
<dbReference type="Pfam" id="PF00583">
    <property type="entry name" value="Acetyltransf_1"/>
    <property type="match status" value="1"/>
</dbReference>
<dbReference type="AlphaFoldDB" id="A0A0X8JJT9"/>
<feature type="domain" description="N-acetyltransferase" evidence="3">
    <location>
        <begin position="1"/>
        <end position="174"/>
    </location>
</feature>
<dbReference type="CDD" id="cd04301">
    <property type="entry name" value="NAT_SF"/>
    <property type="match status" value="1"/>
</dbReference>
<dbReference type="Proteomes" id="UP000069241">
    <property type="component" value="Chromosome"/>
</dbReference>
<gene>
    <name evidence="4" type="ORF">AXF13_07710</name>
</gene>
<accession>A0A0X8JJT9</accession>
<evidence type="ECO:0000259" key="3">
    <source>
        <dbReference type="PROSITE" id="PS51186"/>
    </source>
</evidence>
<name>A0A0X8JJT9_9BACT</name>
<dbReference type="SUPFAM" id="SSF55729">
    <property type="entry name" value="Acyl-CoA N-acyltransferases (Nat)"/>
    <property type="match status" value="1"/>
</dbReference>
<evidence type="ECO:0000313" key="5">
    <source>
        <dbReference type="Proteomes" id="UP000069241"/>
    </source>
</evidence>
<dbReference type="InterPro" id="IPR000182">
    <property type="entry name" value="GNAT_dom"/>
</dbReference>
<dbReference type="STRING" id="44742.AXF13_07710"/>